<dbReference type="InterPro" id="IPR036388">
    <property type="entry name" value="WH-like_DNA-bd_sf"/>
</dbReference>
<dbReference type="InterPro" id="IPR016032">
    <property type="entry name" value="Sig_transdc_resp-reg_C-effctor"/>
</dbReference>
<dbReference type="Gene3D" id="1.10.10.10">
    <property type="entry name" value="Winged helix-like DNA-binding domain superfamily/Winged helix DNA-binding domain"/>
    <property type="match status" value="2"/>
</dbReference>
<dbReference type="SMART" id="SM00421">
    <property type="entry name" value="HTH_LUXR"/>
    <property type="match status" value="1"/>
</dbReference>
<gene>
    <name evidence="2" type="ORF">DIU77_014920</name>
    <name evidence="3" type="ORF">DIU77_14205</name>
</gene>
<dbReference type="PANTHER" id="PTHR34293">
    <property type="entry name" value="HTH-TYPE TRANSCRIPTIONAL REGULATOR TRMBL2"/>
    <property type="match status" value="1"/>
</dbReference>
<protein>
    <submittedName>
        <fullName evidence="3">Helix-turn-helix transcriptional regulator</fullName>
    </submittedName>
</protein>
<name>A0A2W4J5B1_9PSEU</name>
<dbReference type="InterPro" id="IPR019885">
    <property type="entry name" value="Tscrpt_reg_HTH_AsnC-type_CS"/>
</dbReference>
<dbReference type="GO" id="GO:0006355">
    <property type="term" value="P:regulation of DNA-templated transcription"/>
    <property type="evidence" value="ECO:0007669"/>
    <property type="project" value="InterPro"/>
</dbReference>
<dbReference type="PROSITE" id="PS00519">
    <property type="entry name" value="HTH_ASNC_1"/>
    <property type="match status" value="1"/>
</dbReference>
<feature type="domain" description="HTH luxR-type" evidence="1">
    <location>
        <begin position="258"/>
        <end position="323"/>
    </location>
</feature>
<dbReference type="SUPFAM" id="SSF46785">
    <property type="entry name" value="Winged helix' DNA-binding domain"/>
    <property type="match status" value="1"/>
</dbReference>
<dbReference type="InterPro" id="IPR002831">
    <property type="entry name" value="Tscrpt_reg_TrmB_N"/>
</dbReference>
<sequence>MADQQLSEHLQLLGLPAADTEMYLLLLDKGPMTPQAIGDELGLTTEQVAERVESLTNFGMVGRTNSDEVAPIEPTTGLQRLARAREAEVKAAELAAANAYRVYRRTVSQQSPDDLVEVVTAPHIAERVKLEESAATKEVLRFDSPPYTTQRGPNDIEVENLKRGVRYRCVYAKAAVQQPDYYAQNIQPCIAAGEEARVMPEVPVKLSIFDGQLAMVALTDTNAEIIRSSLIIRQSSLLDALIGLFETSWRSALPMHLGTKEPSSLRPIERKIIELLASGITDNAIAELLGISRRTLSRNLENLTTRAGVVNRFQLAVYACRNGWI</sequence>
<dbReference type="EMBL" id="QGUI01000587">
    <property type="protein sequence ID" value="PZM94440.1"/>
    <property type="molecule type" value="Genomic_DNA"/>
</dbReference>
<evidence type="ECO:0000259" key="1">
    <source>
        <dbReference type="PROSITE" id="PS50043"/>
    </source>
</evidence>
<dbReference type="InterPro" id="IPR036390">
    <property type="entry name" value="WH_DNA-bd_sf"/>
</dbReference>
<accession>A0A2W4J5B1</accession>
<dbReference type="AlphaFoldDB" id="A0A2W4J5B1"/>
<dbReference type="PANTHER" id="PTHR34293:SF1">
    <property type="entry name" value="HTH-TYPE TRANSCRIPTIONAL REGULATOR TRMBL2"/>
    <property type="match status" value="1"/>
</dbReference>
<dbReference type="InterPro" id="IPR051797">
    <property type="entry name" value="TrmB-like"/>
</dbReference>
<dbReference type="SUPFAM" id="SSF46894">
    <property type="entry name" value="C-terminal effector domain of the bipartite response regulators"/>
    <property type="match status" value="1"/>
</dbReference>
<dbReference type="Pfam" id="PF01978">
    <property type="entry name" value="TrmB"/>
    <property type="match status" value="1"/>
</dbReference>
<dbReference type="CDD" id="cd06170">
    <property type="entry name" value="LuxR_C_like"/>
    <property type="match status" value="1"/>
</dbReference>
<reference evidence="2" key="4">
    <citation type="submission" date="2023-08" db="EMBL/GenBank/DDBJ databases">
        <authorList>
            <person name="Guima S.E.S."/>
            <person name="Martins L.F."/>
            <person name="Silva A.M."/>
            <person name="Setubal J.C."/>
        </authorList>
    </citation>
    <scope>NUCLEOTIDE SEQUENCE</scope>
    <source>
        <strain evidence="2">ZC4RG45</strain>
    </source>
</reference>
<evidence type="ECO:0000313" key="3">
    <source>
        <dbReference type="EMBL" id="PZM94440.1"/>
    </source>
</evidence>
<dbReference type="Pfam" id="PF00196">
    <property type="entry name" value="GerE"/>
    <property type="match status" value="1"/>
</dbReference>
<dbReference type="PROSITE" id="PS50043">
    <property type="entry name" value="HTH_LUXR_2"/>
    <property type="match status" value="1"/>
</dbReference>
<organism evidence="3">
    <name type="scientific">Thermocrispum agreste</name>
    <dbReference type="NCBI Taxonomy" id="37925"/>
    <lineage>
        <taxon>Bacteria</taxon>
        <taxon>Bacillati</taxon>
        <taxon>Actinomycetota</taxon>
        <taxon>Actinomycetes</taxon>
        <taxon>Pseudonocardiales</taxon>
        <taxon>Pseudonocardiaceae</taxon>
        <taxon>Thermocrispum</taxon>
    </lineage>
</organism>
<dbReference type="STRING" id="1111738.GCA_000427905_02043"/>
<reference evidence="2" key="2">
    <citation type="submission" date="2018-05" db="EMBL/GenBank/DDBJ databases">
        <authorList>
            <person name="Moura L."/>
            <person name="Setubal J.C."/>
        </authorList>
    </citation>
    <scope>NUCLEOTIDE SEQUENCE</scope>
    <source>
        <strain evidence="2">ZC4RG45</strain>
    </source>
</reference>
<evidence type="ECO:0000313" key="2">
    <source>
        <dbReference type="EMBL" id="MFO7193531.1"/>
    </source>
</evidence>
<dbReference type="Proteomes" id="UP000249324">
    <property type="component" value="Unassembled WGS sequence"/>
</dbReference>
<evidence type="ECO:0000313" key="4">
    <source>
        <dbReference type="Proteomes" id="UP000249324"/>
    </source>
</evidence>
<comment type="caution">
    <text evidence="3">The sequence shown here is derived from an EMBL/GenBank/DDBJ whole genome shotgun (WGS) entry which is preliminary data.</text>
</comment>
<dbReference type="GO" id="GO:0003677">
    <property type="term" value="F:DNA binding"/>
    <property type="evidence" value="ECO:0007669"/>
    <property type="project" value="InterPro"/>
</dbReference>
<dbReference type="EMBL" id="QGUI02000228">
    <property type="protein sequence ID" value="MFO7193531.1"/>
    <property type="molecule type" value="Genomic_DNA"/>
</dbReference>
<reference evidence="3" key="1">
    <citation type="submission" date="2018-05" db="EMBL/GenBank/DDBJ databases">
        <authorList>
            <person name="Lanie J.A."/>
            <person name="Ng W.-L."/>
            <person name="Kazmierczak K.M."/>
            <person name="Andrzejewski T.M."/>
            <person name="Davidsen T.M."/>
            <person name="Wayne K.J."/>
            <person name="Tettelin H."/>
            <person name="Glass J.I."/>
            <person name="Rusch D."/>
            <person name="Podicherti R."/>
            <person name="Tsui H.-C.T."/>
            <person name="Winkler M.E."/>
        </authorList>
    </citation>
    <scope>NUCLEOTIDE SEQUENCE</scope>
    <source>
        <strain evidence="3">ZC4RG45</strain>
    </source>
</reference>
<proteinExistence type="predicted"/>
<dbReference type="InterPro" id="IPR000792">
    <property type="entry name" value="Tscrpt_reg_LuxR_C"/>
</dbReference>
<reference evidence="2 4" key="3">
    <citation type="journal article" date="2021" name="BMC Genomics">
        <title>Genome-resolved metagenome and metatranscriptome analyses of thermophilic composting reveal key bacterial players and their metabolic interactions.</title>
        <authorList>
            <person name="Braga L.P.P."/>
            <person name="Pereira R.V."/>
            <person name="Martins L.F."/>
            <person name="Moura L.M.S."/>
            <person name="Sanchez F.B."/>
            <person name="Patane J.S.L."/>
            <person name="da Silva A.M."/>
            <person name="Setubal J.C."/>
        </authorList>
    </citation>
    <scope>NUCLEOTIDE SEQUENCE [LARGE SCALE GENOMIC DNA]</scope>
    <source>
        <strain evidence="2">ZC4RG45</strain>
    </source>
</reference>